<keyword evidence="2" id="KW-0507">mRNA processing</keyword>
<evidence type="ECO:0000313" key="7">
    <source>
        <dbReference type="Proteomes" id="UP000593568"/>
    </source>
</evidence>
<name>A0A7J9EPH7_9ROSI</name>
<proteinExistence type="predicted"/>
<evidence type="ECO:0000256" key="4">
    <source>
        <dbReference type="ARBA" id="ARBA00023187"/>
    </source>
</evidence>
<dbReference type="PANTHER" id="PTHR17204">
    <property type="entry name" value="PRE-MRNA PROCESSING PROTEIN PRP39-RELATED"/>
    <property type="match status" value="1"/>
</dbReference>
<evidence type="ECO:0000256" key="5">
    <source>
        <dbReference type="ARBA" id="ARBA00023242"/>
    </source>
</evidence>
<comment type="caution">
    <text evidence="6">The sequence shown here is derived from an EMBL/GenBank/DDBJ whole genome shotgun (WGS) entry which is preliminary data.</text>
</comment>
<evidence type="ECO:0000256" key="2">
    <source>
        <dbReference type="ARBA" id="ARBA00022664"/>
    </source>
</evidence>
<comment type="subcellular location">
    <subcellularLocation>
        <location evidence="1">Nucleus</location>
    </subcellularLocation>
</comment>
<accession>A0A7J9EPH7</accession>
<keyword evidence="7" id="KW-1185">Reference proteome</keyword>
<dbReference type="InterPro" id="IPR011990">
    <property type="entry name" value="TPR-like_helical_dom_sf"/>
</dbReference>
<gene>
    <name evidence="6" type="ORF">Gotri_010095</name>
</gene>
<dbReference type="PANTHER" id="PTHR17204:SF26">
    <property type="entry name" value="PRE-MRNA-PROCESSING FACTOR 39-2"/>
    <property type="match status" value="1"/>
</dbReference>
<dbReference type="GO" id="GO:0071004">
    <property type="term" value="C:U2-type prespliceosome"/>
    <property type="evidence" value="ECO:0007669"/>
    <property type="project" value="TreeGrafter"/>
</dbReference>
<dbReference type="GO" id="GO:0000395">
    <property type="term" value="P:mRNA 5'-splice site recognition"/>
    <property type="evidence" value="ECO:0007669"/>
    <property type="project" value="TreeGrafter"/>
</dbReference>
<reference evidence="6 7" key="1">
    <citation type="journal article" date="2019" name="Genome Biol. Evol.">
        <title>Insights into the evolution of the New World diploid cottons (Gossypium, subgenus Houzingenia) based on genome sequencing.</title>
        <authorList>
            <person name="Grover C.E."/>
            <person name="Arick M.A. 2nd"/>
            <person name="Thrash A."/>
            <person name="Conover J.L."/>
            <person name="Sanders W.S."/>
            <person name="Peterson D.G."/>
            <person name="Frelichowski J.E."/>
            <person name="Scheffler J.A."/>
            <person name="Scheffler B.E."/>
            <person name="Wendel J.F."/>
        </authorList>
    </citation>
    <scope>NUCLEOTIDE SEQUENCE [LARGE SCALE GENOMIC DNA]</scope>
    <source>
        <strain evidence="6">8</strain>
        <tissue evidence="6">Leaf</tissue>
    </source>
</reference>
<keyword evidence="3" id="KW-0677">Repeat</keyword>
<organism evidence="6 7">
    <name type="scientific">Gossypium trilobum</name>
    <dbReference type="NCBI Taxonomy" id="34281"/>
    <lineage>
        <taxon>Eukaryota</taxon>
        <taxon>Viridiplantae</taxon>
        <taxon>Streptophyta</taxon>
        <taxon>Embryophyta</taxon>
        <taxon>Tracheophyta</taxon>
        <taxon>Spermatophyta</taxon>
        <taxon>Magnoliopsida</taxon>
        <taxon>eudicotyledons</taxon>
        <taxon>Gunneridae</taxon>
        <taxon>Pentapetalae</taxon>
        <taxon>rosids</taxon>
        <taxon>malvids</taxon>
        <taxon>Malvales</taxon>
        <taxon>Malvaceae</taxon>
        <taxon>Malvoideae</taxon>
        <taxon>Gossypium</taxon>
    </lineage>
</organism>
<dbReference type="Pfam" id="PF23240">
    <property type="entry name" value="HAT_PRP39_N"/>
    <property type="match status" value="1"/>
</dbReference>
<dbReference type="GO" id="GO:0000243">
    <property type="term" value="C:commitment complex"/>
    <property type="evidence" value="ECO:0007669"/>
    <property type="project" value="TreeGrafter"/>
</dbReference>
<dbReference type="GO" id="GO:0030627">
    <property type="term" value="F:pre-mRNA 5'-splice site binding"/>
    <property type="evidence" value="ECO:0007669"/>
    <property type="project" value="TreeGrafter"/>
</dbReference>
<dbReference type="EMBL" id="JABEZW010000009">
    <property type="protein sequence ID" value="MBA0774922.1"/>
    <property type="molecule type" value="Genomic_DNA"/>
</dbReference>
<dbReference type="Proteomes" id="UP000593568">
    <property type="component" value="Unassembled WGS sequence"/>
</dbReference>
<keyword evidence="4" id="KW-0508">mRNA splicing</keyword>
<sequence length="45" mass="5617">MSMIYVIFLEIIDRLFKRAMSYVGKDYLCHTLWDEYVEFEFSREQ</sequence>
<dbReference type="GO" id="GO:0005685">
    <property type="term" value="C:U1 snRNP"/>
    <property type="evidence" value="ECO:0007669"/>
    <property type="project" value="TreeGrafter"/>
</dbReference>
<evidence type="ECO:0000256" key="1">
    <source>
        <dbReference type="ARBA" id="ARBA00004123"/>
    </source>
</evidence>
<keyword evidence="5" id="KW-0539">Nucleus</keyword>
<dbReference type="AlphaFoldDB" id="A0A7J9EPH7"/>
<evidence type="ECO:0000313" key="6">
    <source>
        <dbReference type="EMBL" id="MBA0774922.1"/>
    </source>
</evidence>
<protein>
    <submittedName>
        <fullName evidence="6">Uncharacterized protein</fullName>
    </submittedName>
</protein>
<dbReference type="Gene3D" id="1.25.40.10">
    <property type="entry name" value="Tetratricopeptide repeat domain"/>
    <property type="match status" value="1"/>
</dbReference>
<evidence type="ECO:0000256" key="3">
    <source>
        <dbReference type="ARBA" id="ARBA00022737"/>
    </source>
</evidence>